<dbReference type="Proteomes" id="UP000000442">
    <property type="component" value="Chromosome"/>
</dbReference>
<dbReference type="Pfam" id="PF03748">
    <property type="entry name" value="FliL"/>
    <property type="match status" value="1"/>
</dbReference>
<reference evidence="12 13" key="1">
    <citation type="journal article" date="2009" name="Environ. Microbiol.">
        <title>Genome sequence of Desulfobacterium autotrophicum HRM2, a marine sulfate reducer oxidizing organic carbon completely to carbon dioxide.</title>
        <authorList>
            <person name="Strittmatter A.W."/>
            <person name="Liesegang H."/>
            <person name="Rabus R."/>
            <person name="Decker I."/>
            <person name="Amann J."/>
            <person name="Andres S."/>
            <person name="Henne A."/>
            <person name="Fricke W.F."/>
            <person name="Martinez-Arias R."/>
            <person name="Bartels D."/>
            <person name="Goesmann A."/>
            <person name="Krause L."/>
            <person name="Puehler A."/>
            <person name="Klenk H.P."/>
            <person name="Richter M."/>
            <person name="Schuler M."/>
            <person name="Gloeckner F.O."/>
            <person name="Meyerdierks A."/>
            <person name="Gottschalk G."/>
            <person name="Amann R."/>
        </authorList>
    </citation>
    <scope>NUCLEOTIDE SEQUENCE [LARGE SCALE GENOMIC DNA]</scope>
    <source>
        <strain evidence="13">ATCC 43914 / DSM 3382 / HRM2</strain>
    </source>
</reference>
<dbReference type="GO" id="GO:0071973">
    <property type="term" value="P:bacterial-type flagellum-dependent cell motility"/>
    <property type="evidence" value="ECO:0007669"/>
    <property type="project" value="InterPro"/>
</dbReference>
<keyword evidence="7 10" id="KW-0283">Flagellar rotation</keyword>
<evidence type="ECO:0000256" key="3">
    <source>
        <dbReference type="ARBA" id="ARBA00008281"/>
    </source>
</evidence>
<evidence type="ECO:0000313" key="12">
    <source>
        <dbReference type="EMBL" id="ACN14904.1"/>
    </source>
</evidence>
<dbReference type="GO" id="GO:0005886">
    <property type="term" value="C:plasma membrane"/>
    <property type="evidence" value="ECO:0007669"/>
    <property type="project" value="UniProtKB-SubCell"/>
</dbReference>
<dbReference type="AlphaFoldDB" id="C0QBA5"/>
<evidence type="ECO:0000256" key="6">
    <source>
        <dbReference type="ARBA" id="ARBA00022692"/>
    </source>
</evidence>
<keyword evidence="9 10" id="KW-0472">Membrane</keyword>
<evidence type="ECO:0000256" key="8">
    <source>
        <dbReference type="ARBA" id="ARBA00022989"/>
    </source>
</evidence>
<proteinExistence type="inferred from homology"/>
<evidence type="ECO:0000256" key="7">
    <source>
        <dbReference type="ARBA" id="ARBA00022779"/>
    </source>
</evidence>
<protein>
    <recommendedName>
        <fullName evidence="10">Flagellar protein FliL</fullName>
    </recommendedName>
</protein>
<evidence type="ECO:0000256" key="5">
    <source>
        <dbReference type="ARBA" id="ARBA00022500"/>
    </source>
</evidence>
<dbReference type="KEGG" id="dat:HRM2_18020"/>
<dbReference type="STRING" id="177437.HRM2_18020"/>
<dbReference type="eggNOG" id="ENOG502ZC6S">
    <property type="taxonomic scope" value="Bacteria"/>
</dbReference>
<dbReference type="OrthoDB" id="5415911at2"/>
<evidence type="ECO:0000256" key="11">
    <source>
        <dbReference type="SAM" id="MobiDB-lite"/>
    </source>
</evidence>
<comment type="similarity">
    <text evidence="3 10">Belongs to the FliL family.</text>
</comment>
<dbReference type="InterPro" id="IPR005503">
    <property type="entry name" value="FliL"/>
</dbReference>
<dbReference type="PROSITE" id="PS51257">
    <property type="entry name" value="PROKAR_LIPOPROTEIN"/>
    <property type="match status" value="1"/>
</dbReference>
<sequence>MKKMFLLLGVLSIPLLLCIVAGCAKEKKPDMNELLLGTWSQYRNKSHLILMVKAQGGWNADVRVEGATSKIIERKGAASGSWQLVDKQLVITVDASDIEALWGKKSTVVCDILELNKDVMHLQYDDGSVQIWKRAKSTPKGQEQEDLQRMIKMAPLVVNLNKIRSHDKDRFLCLNLELNLKSALPDVPVPVLHPRAREAMILFLSSLIYKDVKTLDGVKQVMKNLEVMLNPYLDNQLDNIKINHVVISSSKDKVQEFLIEHAPQPEPDVLPDQENEKGDK</sequence>
<keyword evidence="6" id="KW-0812">Transmembrane</keyword>
<dbReference type="GO" id="GO:0006935">
    <property type="term" value="P:chemotaxis"/>
    <property type="evidence" value="ECO:0007669"/>
    <property type="project" value="UniProtKB-KW"/>
</dbReference>
<evidence type="ECO:0000256" key="9">
    <source>
        <dbReference type="ARBA" id="ARBA00023136"/>
    </source>
</evidence>
<accession>C0QBA5</accession>
<evidence type="ECO:0000313" key="13">
    <source>
        <dbReference type="Proteomes" id="UP000000442"/>
    </source>
</evidence>
<comment type="function">
    <text evidence="1 10">Controls the rotational direction of flagella during chemotaxis.</text>
</comment>
<evidence type="ECO:0000256" key="2">
    <source>
        <dbReference type="ARBA" id="ARBA00004162"/>
    </source>
</evidence>
<dbReference type="EMBL" id="CP001087">
    <property type="protein sequence ID" value="ACN14904.1"/>
    <property type="molecule type" value="Genomic_DNA"/>
</dbReference>
<feature type="region of interest" description="Disordered" evidence="11">
    <location>
        <begin position="261"/>
        <end position="280"/>
    </location>
</feature>
<name>C0QBA5_DESAH</name>
<keyword evidence="4 10" id="KW-1003">Cell membrane</keyword>
<evidence type="ECO:0000256" key="10">
    <source>
        <dbReference type="RuleBase" id="RU364125"/>
    </source>
</evidence>
<keyword evidence="5 10" id="KW-0145">Chemotaxis</keyword>
<dbReference type="HOGENOM" id="CLU_992981_0_0_7"/>
<comment type="subcellular location">
    <subcellularLocation>
        <location evidence="2">Cell membrane</location>
        <topology evidence="2">Single-pass membrane protein</topology>
    </subcellularLocation>
</comment>
<dbReference type="GO" id="GO:0009425">
    <property type="term" value="C:bacterial-type flagellum basal body"/>
    <property type="evidence" value="ECO:0007669"/>
    <property type="project" value="InterPro"/>
</dbReference>
<keyword evidence="8" id="KW-1133">Transmembrane helix</keyword>
<keyword evidence="13" id="KW-1185">Reference proteome</keyword>
<dbReference type="RefSeq" id="WP_015903690.1">
    <property type="nucleotide sequence ID" value="NC_012108.1"/>
</dbReference>
<evidence type="ECO:0000256" key="4">
    <source>
        <dbReference type="ARBA" id="ARBA00022475"/>
    </source>
</evidence>
<organism evidence="12 13">
    <name type="scientific">Desulforapulum autotrophicum (strain ATCC 43914 / DSM 3382 / VKM B-1955 / HRM2)</name>
    <name type="common">Desulfobacterium autotrophicum</name>
    <dbReference type="NCBI Taxonomy" id="177437"/>
    <lineage>
        <taxon>Bacteria</taxon>
        <taxon>Pseudomonadati</taxon>
        <taxon>Thermodesulfobacteriota</taxon>
        <taxon>Desulfobacteria</taxon>
        <taxon>Desulfobacterales</taxon>
        <taxon>Desulfobacteraceae</taxon>
        <taxon>Desulforapulum</taxon>
    </lineage>
</organism>
<evidence type="ECO:0000256" key="1">
    <source>
        <dbReference type="ARBA" id="ARBA00002254"/>
    </source>
</evidence>
<gene>
    <name evidence="12" type="ordered locus">HRM2_18020</name>
</gene>